<dbReference type="PANTHER" id="PTHR23342">
    <property type="entry name" value="N-ACETYLGLUTAMATE SYNTHASE"/>
    <property type="match status" value="1"/>
</dbReference>
<feature type="domain" description="Aspartate/glutamate/uridylate kinase" evidence="7">
    <location>
        <begin position="26"/>
        <end position="237"/>
    </location>
</feature>
<dbReference type="GO" id="GO:0003991">
    <property type="term" value="F:acetylglutamate kinase activity"/>
    <property type="evidence" value="ECO:0007669"/>
    <property type="project" value="UniProtKB-EC"/>
</dbReference>
<comment type="caution">
    <text evidence="8">The sequence shown here is derived from an EMBL/GenBank/DDBJ whole genome shotgun (WGS) entry which is preliminary data.</text>
</comment>
<comment type="pathway">
    <text evidence="6">Amino-acid biosynthesis.</text>
</comment>
<evidence type="ECO:0000259" key="7">
    <source>
        <dbReference type="Pfam" id="PF00696"/>
    </source>
</evidence>
<dbReference type="Gene3D" id="3.40.1160.10">
    <property type="entry name" value="Acetylglutamate kinase-like"/>
    <property type="match status" value="1"/>
</dbReference>
<evidence type="ECO:0000256" key="2">
    <source>
        <dbReference type="ARBA" id="ARBA00022679"/>
    </source>
</evidence>
<name>A0A0G1FUS8_9BACT</name>
<keyword evidence="3" id="KW-0547">Nucleotide-binding</keyword>
<evidence type="ECO:0000256" key="5">
    <source>
        <dbReference type="ARBA" id="ARBA00022840"/>
    </source>
</evidence>
<evidence type="ECO:0000256" key="1">
    <source>
        <dbReference type="ARBA" id="ARBA00022605"/>
    </source>
</evidence>
<evidence type="ECO:0000313" key="8">
    <source>
        <dbReference type="EMBL" id="KKS98746.1"/>
    </source>
</evidence>
<keyword evidence="1" id="KW-0028">Amino-acid biosynthesis</keyword>
<dbReference type="PATRIC" id="fig|1618443.3.peg.266"/>
<dbReference type="GO" id="GO:0005524">
    <property type="term" value="F:ATP binding"/>
    <property type="evidence" value="ECO:0007669"/>
    <property type="project" value="UniProtKB-KW"/>
</dbReference>
<evidence type="ECO:0000256" key="4">
    <source>
        <dbReference type="ARBA" id="ARBA00022777"/>
    </source>
</evidence>
<dbReference type="SUPFAM" id="SSF53633">
    <property type="entry name" value="Carbamate kinase-like"/>
    <property type="match status" value="1"/>
</dbReference>
<dbReference type="NCBIfam" id="NF010659">
    <property type="entry name" value="PRK14058.1-1"/>
    <property type="match status" value="1"/>
</dbReference>
<dbReference type="Pfam" id="PF00696">
    <property type="entry name" value="AA_kinase"/>
    <property type="match status" value="1"/>
</dbReference>
<dbReference type="PANTHER" id="PTHR23342:SF20">
    <property type="entry name" value="[LYSW]-AMINOADIPATE KINASE"/>
    <property type="match status" value="1"/>
</dbReference>
<dbReference type="InterPro" id="IPR001048">
    <property type="entry name" value="Asp/Glu/Uridylate_kinase"/>
</dbReference>
<organism evidence="8 9">
    <name type="scientific">Candidatus Gottesmanbacteria bacterium GW2011_GWA2_43_14</name>
    <dbReference type="NCBI Taxonomy" id="1618443"/>
    <lineage>
        <taxon>Bacteria</taxon>
        <taxon>Candidatus Gottesmaniibacteriota</taxon>
    </lineage>
</organism>
<dbReference type="InterPro" id="IPR004662">
    <property type="entry name" value="AcgluKinase_fam"/>
</dbReference>
<sequence>MLLIKVGGGKDVNWDNIAADPFFKKGRAIVVHGANYFMEETLRRLGISSKVIHSPSGQISRYTDREVMEVMTMVYSGLVNKRAVMTFQKNGINAIGVSGADGRIWQGVRKQTIYAVEEEKTKMVSDSLTGKVVSVNHRLLTNLMESKYLPVLTVPAISDKGELINVDNDRAVAVMVRDLKIREVVMLFEAPGLLAQSTNEDSLIKRIKKGDIDTFLGQTSGRMKKKLLGIKEALNYGAGRIYLSDGRIKNPVTRALQACGTVIE</sequence>
<evidence type="ECO:0000256" key="6">
    <source>
        <dbReference type="ARBA" id="ARBA00029440"/>
    </source>
</evidence>
<proteinExistence type="predicted"/>
<keyword evidence="4 8" id="KW-0418">Kinase</keyword>
<dbReference type="EMBL" id="LCFP01000001">
    <property type="protein sequence ID" value="KKS98746.1"/>
    <property type="molecule type" value="Genomic_DNA"/>
</dbReference>
<dbReference type="GO" id="GO:0006526">
    <property type="term" value="P:L-arginine biosynthetic process"/>
    <property type="evidence" value="ECO:0007669"/>
    <property type="project" value="TreeGrafter"/>
</dbReference>
<reference evidence="8 9" key="1">
    <citation type="journal article" date="2015" name="Nature">
        <title>rRNA introns, odd ribosomes, and small enigmatic genomes across a large radiation of phyla.</title>
        <authorList>
            <person name="Brown C.T."/>
            <person name="Hug L.A."/>
            <person name="Thomas B.C."/>
            <person name="Sharon I."/>
            <person name="Castelle C.J."/>
            <person name="Singh A."/>
            <person name="Wilkins M.J."/>
            <person name="Williams K.H."/>
            <person name="Banfield J.F."/>
        </authorList>
    </citation>
    <scope>NUCLEOTIDE SEQUENCE [LARGE SCALE GENOMIC DNA]</scope>
</reference>
<dbReference type="Proteomes" id="UP000034894">
    <property type="component" value="Unassembled WGS sequence"/>
</dbReference>
<dbReference type="InterPro" id="IPR036393">
    <property type="entry name" value="AceGlu_kinase-like_sf"/>
</dbReference>
<protein>
    <submittedName>
        <fullName evidence="8">Acetylglutamate kinase, acetylglutamate/LysW-gamma-L-alpha-aminoadipate kinase</fullName>
        <ecNumber evidence="8">2.7.2.8</ecNumber>
    </submittedName>
</protein>
<evidence type="ECO:0000313" key="9">
    <source>
        <dbReference type="Proteomes" id="UP000034894"/>
    </source>
</evidence>
<keyword evidence="5" id="KW-0067">ATP-binding</keyword>
<evidence type="ECO:0000256" key="3">
    <source>
        <dbReference type="ARBA" id="ARBA00022741"/>
    </source>
</evidence>
<dbReference type="STRING" id="1618443.UV73_C0001G0267"/>
<accession>A0A0G1FUS8</accession>
<dbReference type="EC" id="2.7.2.8" evidence="8"/>
<dbReference type="AlphaFoldDB" id="A0A0G1FUS8"/>
<dbReference type="PIRSF" id="PIRSF000728">
    <property type="entry name" value="NAGK"/>
    <property type="match status" value="1"/>
</dbReference>
<gene>
    <name evidence="8" type="ORF">UV73_C0001G0267</name>
</gene>
<dbReference type="GO" id="GO:0005737">
    <property type="term" value="C:cytoplasm"/>
    <property type="evidence" value="ECO:0007669"/>
    <property type="project" value="InterPro"/>
</dbReference>
<keyword evidence="2 8" id="KW-0808">Transferase</keyword>